<comment type="caution">
    <text evidence="1">The sequence shown here is derived from an EMBL/GenBank/DDBJ whole genome shotgun (WGS) entry which is preliminary data.</text>
</comment>
<keyword evidence="2" id="KW-1185">Reference proteome</keyword>
<dbReference type="EMBL" id="ARYJ01000003">
    <property type="protein sequence ID" value="KCZ89777.1"/>
    <property type="molecule type" value="Genomic_DNA"/>
</dbReference>
<evidence type="ECO:0000313" key="2">
    <source>
        <dbReference type="Proteomes" id="UP000024816"/>
    </source>
</evidence>
<evidence type="ECO:0000313" key="1">
    <source>
        <dbReference type="EMBL" id="KCZ89777.1"/>
    </source>
</evidence>
<accession>A0A059FGN8</accession>
<protein>
    <submittedName>
        <fullName evidence="1">Uncharacterized protein</fullName>
    </submittedName>
</protein>
<sequence>MINRALKVVSLPTDLHEDFVQMPLPLRRLPHSFRSMFADLLREVSVETVYPVTDGFATDIDPSFMGQVFDIAQR</sequence>
<proteinExistence type="predicted"/>
<organism evidence="1 2">
    <name type="scientific">Hyphomonas jannaschiana VP2</name>
    <dbReference type="NCBI Taxonomy" id="1280952"/>
    <lineage>
        <taxon>Bacteria</taxon>
        <taxon>Pseudomonadati</taxon>
        <taxon>Pseudomonadota</taxon>
        <taxon>Alphaproteobacteria</taxon>
        <taxon>Hyphomonadales</taxon>
        <taxon>Hyphomonadaceae</taxon>
        <taxon>Hyphomonas</taxon>
    </lineage>
</organism>
<dbReference type="STRING" id="1280952.HJA_05982"/>
<name>A0A059FGN8_9PROT</name>
<gene>
    <name evidence="1" type="ORF">HJA_05982</name>
</gene>
<dbReference type="Proteomes" id="UP000024816">
    <property type="component" value="Unassembled WGS sequence"/>
</dbReference>
<reference evidence="1 2" key="1">
    <citation type="journal article" date="2014" name="Antonie Van Leeuwenhoek">
        <title>Hyphomonas beringensis sp. nov. and Hyphomonas chukchiensis sp. nov., isolated from surface seawater of the Bering Sea and Chukchi Sea.</title>
        <authorList>
            <person name="Li C."/>
            <person name="Lai Q."/>
            <person name="Li G."/>
            <person name="Dong C."/>
            <person name="Wang J."/>
            <person name="Liao Y."/>
            <person name="Shao Z."/>
        </authorList>
    </citation>
    <scope>NUCLEOTIDE SEQUENCE [LARGE SCALE GENOMIC DNA]</scope>
    <source>
        <strain evidence="1 2">VP2</strain>
    </source>
</reference>
<dbReference type="AlphaFoldDB" id="A0A059FGN8"/>